<keyword evidence="3 6" id="KW-0732">Signal</keyword>
<dbReference type="GO" id="GO:0015846">
    <property type="term" value="P:polyamine transport"/>
    <property type="evidence" value="ECO:0007669"/>
    <property type="project" value="InterPro"/>
</dbReference>
<dbReference type="RefSeq" id="WP_052001412.1">
    <property type="nucleotide sequence ID" value="NZ_CABVQD010000008.1"/>
</dbReference>
<evidence type="ECO:0000256" key="4">
    <source>
        <dbReference type="ARBA" id="ARBA00022764"/>
    </source>
</evidence>
<dbReference type="InterPro" id="IPR001188">
    <property type="entry name" value="Sperm_putr-bd"/>
</dbReference>
<protein>
    <recommendedName>
        <fullName evidence="5">Putrescine-binding periplasmic protein</fullName>
    </recommendedName>
</protein>
<dbReference type="Pfam" id="PF13416">
    <property type="entry name" value="SBP_bac_8"/>
    <property type="match status" value="1"/>
</dbReference>
<keyword evidence="8" id="KW-1185">Reference proteome</keyword>
<comment type="subcellular location">
    <subcellularLocation>
        <location evidence="1 5">Periplasm</location>
    </subcellularLocation>
</comment>
<dbReference type="PIRSF" id="PIRSF019574">
    <property type="entry name" value="Periplasmic_polyamine_BP"/>
    <property type="match status" value="1"/>
</dbReference>
<dbReference type="GO" id="GO:0019808">
    <property type="term" value="F:polyamine binding"/>
    <property type="evidence" value="ECO:0007669"/>
    <property type="project" value="InterPro"/>
</dbReference>
<reference evidence="7 8" key="1">
    <citation type="submission" date="2019-09" db="EMBL/GenBank/DDBJ databases">
        <authorList>
            <person name="Depoorter E."/>
        </authorList>
    </citation>
    <scope>NUCLEOTIDE SEQUENCE [LARGE SCALE GENOMIC DNA]</scope>
    <source>
        <strain evidence="7">LMG 30113</strain>
    </source>
</reference>
<keyword evidence="2 5" id="KW-0813">Transport</keyword>
<feature type="chain" id="PRO_5044425490" description="Putrescine-binding periplasmic protein" evidence="6">
    <location>
        <begin position="23"/>
        <end position="345"/>
    </location>
</feature>
<dbReference type="PANTHER" id="PTHR30222:SF12">
    <property type="entry name" value="NORSPERMIDINE SENSOR"/>
    <property type="match status" value="1"/>
</dbReference>
<evidence type="ECO:0000256" key="5">
    <source>
        <dbReference type="PIRNR" id="PIRNR019574"/>
    </source>
</evidence>
<dbReference type="Gene3D" id="3.40.190.10">
    <property type="entry name" value="Periplasmic binding protein-like II"/>
    <property type="match status" value="2"/>
</dbReference>
<comment type="similarity">
    <text evidence="5">Belongs to the bacterial solute-binding protein PotD/PotF family.</text>
</comment>
<feature type="signal peptide" evidence="6">
    <location>
        <begin position="1"/>
        <end position="22"/>
    </location>
</feature>
<gene>
    <name evidence="7" type="ORF">BPA30113_02920</name>
</gene>
<evidence type="ECO:0000256" key="1">
    <source>
        <dbReference type="ARBA" id="ARBA00004418"/>
    </source>
</evidence>
<dbReference type="EMBL" id="CABVQD010000008">
    <property type="protein sequence ID" value="VWB65410.1"/>
    <property type="molecule type" value="Genomic_DNA"/>
</dbReference>
<evidence type="ECO:0000313" key="7">
    <source>
        <dbReference type="EMBL" id="VWB65410.1"/>
    </source>
</evidence>
<keyword evidence="4 5" id="KW-0574">Periplasm</keyword>
<dbReference type="GO" id="GO:0042597">
    <property type="term" value="C:periplasmic space"/>
    <property type="evidence" value="ECO:0007669"/>
    <property type="project" value="UniProtKB-SubCell"/>
</dbReference>
<accession>A0A6J5DFQ4</accession>
<evidence type="ECO:0000256" key="6">
    <source>
        <dbReference type="SAM" id="SignalP"/>
    </source>
</evidence>
<dbReference type="PRINTS" id="PR00909">
    <property type="entry name" value="SPERMDNBNDNG"/>
</dbReference>
<dbReference type="Proteomes" id="UP000494330">
    <property type="component" value="Unassembled WGS sequence"/>
</dbReference>
<organism evidence="7 8">
    <name type="scientific">Burkholderia paludis</name>
    <dbReference type="NCBI Taxonomy" id="1506587"/>
    <lineage>
        <taxon>Bacteria</taxon>
        <taxon>Pseudomonadati</taxon>
        <taxon>Pseudomonadota</taxon>
        <taxon>Betaproteobacteria</taxon>
        <taxon>Burkholderiales</taxon>
        <taxon>Burkholderiaceae</taxon>
        <taxon>Burkholderia</taxon>
        <taxon>Burkholderia cepacia complex</taxon>
    </lineage>
</organism>
<dbReference type="SUPFAM" id="SSF53850">
    <property type="entry name" value="Periplasmic binding protein-like II"/>
    <property type="match status" value="1"/>
</dbReference>
<evidence type="ECO:0000256" key="2">
    <source>
        <dbReference type="ARBA" id="ARBA00022448"/>
    </source>
</evidence>
<sequence>MKYLTRFIFGVAMGFASIGLQAAELHFANWSNYYPPELLKKFEKETGIKTTLDSYADNDELLAKLRAGSGSYDVVVVSDSYVQIMARGDMLRKIDKAKLPNFSGITEKQFSSPAYDPARTYTMPYLWGSDGLVYDSRQVPGGKIDDSWKSLFVPAEALRGRIGVLNIEEELYSAAAFYAGVDPCTENPNDAKKILDILSAQKPYVQTFDSNPISVMQAGTVAMHLMWNGAFLRAKKQRPSLVFVYPREGVKVFQDNFAIPATAKNVNEALTFLNWMLKPENIAAASNFTGYSNAIPASYKLLKPDMAQDASIVVPDSMKPRLRPFEQCSTAALQLRNKVWVKFKQ</sequence>
<name>A0A6J5DFQ4_9BURK</name>
<dbReference type="AlphaFoldDB" id="A0A6J5DFQ4"/>
<evidence type="ECO:0000256" key="3">
    <source>
        <dbReference type="ARBA" id="ARBA00022729"/>
    </source>
</evidence>
<evidence type="ECO:0000313" key="8">
    <source>
        <dbReference type="Proteomes" id="UP000494330"/>
    </source>
</evidence>
<proteinExistence type="inferred from homology"/>
<comment type="function">
    <text evidence="5">Required for the activity of the bacterial periplasmic transport system of putrescine.</text>
</comment>
<dbReference type="PANTHER" id="PTHR30222">
    <property type="entry name" value="SPERMIDINE/PUTRESCINE-BINDING PERIPLASMIC PROTEIN"/>
    <property type="match status" value="1"/>
</dbReference>
<dbReference type="InterPro" id="IPR006059">
    <property type="entry name" value="SBP"/>
</dbReference>